<keyword evidence="9" id="KW-0235">DNA replication</keyword>
<evidence type="ECO:0000256" key="10">
    <source>
        <dbReference type="ARBA" id="ARBA00022723"/>
    </source>
</evidence>
<dbReference type="InterPro" id="IPR001357">
    <property type="entry name" value="BRCT_dom"/>
</dbReference>
<dbReference type="SUPFAM" id="SSF81585">
    <property type="entry name" value="PsbU/PolX domain-like"/>
    <property type="match status" value="1"/>
</dbReference>
<dbReference type="GO" id="GO:0006260">
    <property type="term" value="P:DNA replication"/>
    <property type="evidence" value="ECO:0007669"/>
    <property type="project" value="UniProtKB-KW"/>
</dbReference>
<dbReference type="PROSITE" id="PS00522">
    <property type="entry name" value="DNA_POLYMERASE_X"/>
    <property type="match status" value="1"/>
</dbReference>
<dbReference type="CDD" id="cd00141">
    <property type="entry name" value="NT_POLXc"/>
    <property type="match status" value="1"/>
</dbReference>
<dbReference type="GO" id="GO:0005634">
    <property type="term" value="C:nucleus"/>
    <property type="evidence" value="ECO:0007669"/>
    <property type="project" value="UniProtKB-SubCell"/>
</dbReference>
<feature type="compositionally biased region" description="Acidic residues" evidence="19">
    <location>
        <begin position="17"/>
        <end position="26"/>
    </location>
</feature>
<evidence type="ECO:0000256" key="9">
    <source>
        <dbReference type="ARBA" id="ARBA00022705"/>
    </source>
</evidence>
<dbReference type="FunFam" id="1.10.150.20:FF:000010">
    <property type="entry name" value="DNA polymerase lambda"/>
    <property type="match status" value="1"/>
</dbReference>
<evidence type="ECO:0000256" key="5">
    <source>
        <dbReference type="ARBA" id="ARBA00016513"/>
    </source>
</evidence>
<evidence type="ECO:0000256" key="17">
    <source>
        <dbReference type="ARBA" id="ARBA00049244"/>
    </source>
</evidence>
<dbReference type="PRINTS" id="PR00870">
    <property type="entry name" value="DNAPOLXBETA"/>
</dbReference>
<dbReference type="InterPro" id="IPR010996">
    <property type="entry name" value="HHH_MUS81"/>
</dbReference>
<dbReference type="InterPro" id="IPR022312">
    <property type="entry name" value="DNA_pol_X"/>
</dbReference>
<dbReference type="Proteomes" id="UP001141434">
    <property type="component" value="Unassembled WGS sequence"/>
</dbReference>
<dbReference type="GO" id="GO:0003677">
    <property type="term" value="F:DNA binding"/>
    <property type="evidence" value="ECO:0007669"/>
    <property type="project" value="UniProtKB-KW"/>
</dbReference>
<evidence type="ECO:0000313" key="21">
    <source>
        <dbReference type="EMBL" id="KAJ5091854.1"/>
    </source>
</evidence>
<proteinExistence type="inferred from homology"/>
<keyword evidence="6" id="KW-0237">DNA synthesis</keyword>
<evidence type="ECO:0000256" key="8">
    <source>
        <dbReference type="ARBA" id="ARBA00022695"/>
    </source>
</evidence>
<feature type="domain" description="BRCT" evidence="20">
    <location>
        <begin position="126"/>
        <end position="223"/>
    </location>
</feature>
<dbReference type="InterPro" id="IPR027421">
    <property type="entry name" value="DNA_pol_lamdba_lyase_dom_sf"/>
</dbReference>
<organism evidence="21 22">
    <name type="scientific">Penicillium alfredii</name>
    <dbReference type="NCBI Taxonomy" id="1506179"/>
    <lineage>
        <taxon>Eukaryota</taxon>
        <taxon>Fungi</taxon>
        <taxon>Dikarya</taxon>
        <taxon>Ascomycota</taxon>
        <taxon>Pezizomycotina</taxon>
        <taxon>Eurotiomycetes</taxon>
        <taxon>Eurotiomycetidae</taxon>
        <taxon>Eurotiales</taxon>
        <taxon>Aspergillaceae</taxon>
        <taxon>Penicillium</taxon>
    </lineage>
</organism>
<keyword evidence="12" id="KW-0239">DNA-directed DNA polymerase</keyword>
<dbReference type="InterPro" id="IPR029398">
    <property type="entry name" value="PolB_thumb"/>
</dbReference>
<evidence type="ECO:0000256" key="4">
    <source>
        <dbReference type="ARBA" id="ARBA00012417"/>
    </source>
</evidence>
<comment type="subcellular location">
    <subcellularLocation>
        <location evidence="2">Nucleus</location>
    </subcellularLocation>
</comment>
<accession>A0A9W9F1J3</accession>
<evidence type="ECO:0000313" key="22">
    <source>
        <dbReference type="Proteomes" id="UP001141434"/>
    </source>
</evidence>
<dbReference type="SMART" id="SM00483">
    <property type="entry name" value="POLXc"/>
    <property type="match status" value="1"/>
</dbReference>
<dbReference type="OrthoDB" id="205514at2759"/>
<dbReference type="Pfam" id="PF14716">
    <property type="entry name" value="HHH_8"/>
    <property type="match status" value="1"/>
</dbReference>
<dbReference type="EMBL" id="JAPMSZ010000009">
    <property type="protein sequence ID" value="KAJ5091854.1"/>
    <property type="molecule type" value="Genomic_DNA"/>
</dbReference>
<dbReference type="FunFam" id="3.30.210.10:FF:000001">
    <property type="entry name" value="DNA polymerase lambda"/>
    <property type="match status" value="1"/>
</dbReference>
<dbReference type="InterPro" id="IPR028207">
    <property type="entry name" value="DNA_pol_B_palm_palm"/>
</dbReference>
<dbReference type="Pfam" id="PF00533">
    <property type="entry name" value="BRCT"/>
    <property type="match status" value="1"/>
</dbReference>
<dbReference type="Gene3D" id="1.10.150.20">
    <property type="entry name" value="5' to 3' exonuclease, C-terminal subdomain"/>
    <property type="match status" value="1"/>
</dbReference>
<dbReference type="InterPro" id="IPR018944">
    <property type="entry name" value="DNA_pol_lambd_fingers_domain"/>
</dbReference>
<keyword evidence="7" id="KW-0808">Transferase</keyword>
<evidence type="ECO:0000256" key="14">
    <source>
        <dbReference type="ARBA" id="ARBA00023204"/>
    </source>
</evidence>
<dbReference type="Gene3D" id="3.30.210.10">
    <property type="entry name" value="DNA polymerase, thumb domain"/>
    <property type="match status" value="1"/>
</dbReference>
<dbReference type="EC" id="2.7.7.7" evidence="4"/>
<evidence type="ECO:0000256" key="12">
    <source>
        <dbReference type="ARBA" id="ARBA00022932"/>
    </source>
</evidence>
<evidence type="ECO:0000256" key="15">
    <source>
        <dbReference type="ARBA" id="ARBA00023239"/>
    </source>
</evidence>
<comment type="cofactor">
    <cofactor evidence="1">
        <name>Mn(2+)</name>
        <dbReference type="ChEBI" id="CHEBI:29035"/>
    </cofactor>
</comment>
<evidence type="ECO:0000256" key="16">
    <source>
        <dbReference type="ARBA" id="ARBA00023242"/>
    </source>
</evidence>
<keyword evidence="8" id="KW-0548">Nucleotidyltransferase</keyword>
<dbReference type="Gene3D" id="3.30.460.10">
    <property type="entry name" value="Beta Polymerase, domain 2"/>
    <property type="match status" value="1"/>
</dbReference>
<evidence type="ECO:0000256" key="18">
    <source>
        <dbReference type="PIRSR" id="PIRSR622312-50"/>
    </source>
</evidence>
<dbReference type="GO" id="GO:0016829">
    <property type="term" value="F:lyase activity"/>
    <property type="evidence" value="ECO:0007669"/>
    <property type="project" value="UniProtKB-KW"/>
</dbReference>
<keyword evidence="22" id="KW-1185">Reference proteome</keyword>
<dbReference type="Pfam" id="PF14792">
    <property type="entry name" value="DNA_pol_B_palm"/>
    <property type="match status" value="1"/>
</dbReference>
<dbReference type="SUPFAM" id="SSF52113">
    <property type="entry name" value="BRCT domain"/>
    <property type="match status" value="1"/>
</dbReference>
<dbReference type="Pfam" id="PF14791">
    <property type="entry name" value="DNA_pol_B_thumb"/>
    <property type="match status" value="1"/>
</dbReference>
<comment type="similarity">
    <text evidence="3">Belongs to the DNA polymerase type-X family.</text>
</comment>
<dbReference type="InterPro" id="IPR036420">
    <property type="entry name" value="BRCT_dom_sf"/>
</dbReference>
<evidence type="ECO:0000256" key="7">
    <source>
        <dbReference type="ARBA" id="ARBA00022679"/>
    </source>
</evidence>
<dbReference type="GO" id="GO:0046872">
    <property type="term" value="F:metal ion binding"/>
    <property type="evidence" value="ECO:0007669"/>
    <property type="project" value="UniProtKB-KW"/>
</dbReference>
<comment type="caution">
    <text evidence="21">The sequence shown here is derived from an EMBL/GenBank/DDBJ whole genome shotgun (WGS) entry which is preliminary data.</text>
</comment>
<evidence type="ECO:0000256" key="13">
    <source>
        <dbReference type="ARBA" id="ARBA00023125"/>
    </source>
</evidence>
<keyword evidence="13" id="KW-0238">DNA-binding</keyword>
<sequence>MTSHFPSKKQFFTDIERLDDVEDSQNEDNHLEQLIIGSRSQRNPVVVASPVSNSGPVALPRANPDPQPSSDTSGVPREVHGRRSTGLTDPKMTVKRSQTTGGMAGTKNGGPAPKKRRTNNIQTIPEDQKIFRDLVFFFFPSNVISPLRRLRIQRAQEYGARCSREWDDNITHVIVDNGLIFQDLLTHLRIESWPKTNIALVNESYPSDCIRFRSVLSPSQARFRVDGTTGVSEIEQPPIVEPSSPGSLPLKSPGKDQRQSPEPSQSYNGEEAPARPSIPVASEQMQEVENGSDAPGHERDTLDEIIDEAKAARHLPLDPLDSLEDQTTAEASDEDCSGSEPETGGKVRMASSKEVKAADAWMQNFVCMQKFEPSTNKNPNGRTIEVLQQMLDYYTRTADQWRVLAYRKAINALRRQPQRVVTRSQALSIPGIGTRLADKIEEIVLTNHLRRLDNASGTPEDLIIQEFLGVYGAGLAQASQWVAQGYRSLEDLREKAPLTKNQRIGVDHYHDFAQRIPRKEVEAHGDIVRKAVQQVDSEMQVIIGGSYRRGALDSGDIDVLITKPGASLEQIRSMMMDVAIPQLFSDSFLQVSLAISRQEGSKWHGASALPGSRVWRRIDLLFVPGAEIGAALIYFTGNDIFNRSMRLLASKKHMCLNQKGLYADVLRTTQRIKLNPGRLLEGRDERRIFTLLGVPWRPPEQRIC</sequence>
<dbReference type="InterPro" id="IPR002054">
    <property type="entry name" value="DNA-dir_DNA_pol_X"/>
</dbReference>
<keyword evidence="14" id="KW-0234">DNA repair</keyword>
<keyword evidence="11" id="KW-0227">DNA damage</keyword>
<evidence type="ECO:0000256" key="19">
    <source>
        <dbReference type="SAM" id="MobiDB-lite"/>
    </source>
</evidence>
<dbReference type="Pfam" id="PF10391">
    <property type="entry name" value="DNA_pol_lambd_f"/>
    <property type="match status" value="1"/>
</dbReference>
<keyword evidence="10" id="KW-0479">Metal-binding</keyword>
<evidence type="ECO:0000256" key="11">
    <source>
        <dbReference type="ARBA" id="ARBA00022763"/>
    </source>
</evidence>
<feature type="region of interest" description="Disordered" evidence="19">
    <location>
        <begin position="1"/>
        <end position="118"/>
    </location>
</feature>
<dbReference type="PRINTS" id="PR00869">
    <property type="entry name" value="DNAPOLX"/>
</dbReference>
<dbReference type="SUPFAM" id="SSF81301">
    <property type="entry name" value="Nucleotidyltransferase"/>
    <property type="match status" value="1"/>
</dbReference>
<dbReference type="InterPro" id="IPR019843">
    <property type="entry name" value="DNA_pol-X_BS"/>
</dbReference>
<feature type="region of interest" description="Disordered" evidence="19">
    <location>
        <begin position="228"/>
        <end position="275"/>
    </location>
</feature>
<dbReference type="Gene3D" id="1.10.150.110">
    <property type="entry name" value="DNA polymerase beta, N-terminal domain-like"/>
    <property type="match status" value="1"/>
</dbReference>
<evidence type="ECO:0000256" key="2">
    <source>
        <dbReference type="ARBA" id="ARBA00004123"/>
    </source>
</evidence>
<dbReference type="PANTHER" id="PTHR11276">
    <property type="entry name" value="DNA POLYMERASE TYPE-X FAMILY MEMBER"/>
    <property type="match status" value="1"/>
</dbReference>
<dbReference type="FunFam" id="1.10.150.110:FF:000005">
    <property type="entry name" value="DNA polymerase POL4"/>
    <property type="match status" value="1"/>
</dbReference>
<dbReference type="AlphaFoldDB" id="A0A9W9F1J3"/>
<keyword evidence="15" id="KW-0456">Lyase</keyword>
<reference evidence="21" key="2">
    <citation type="journal article" date="2023" name="IMA Fungus">
        <title>Comparative genomic study of the Penicillium genus elucidates a diverse pangenome and 15 lateral gene transfer events.</title>
        <authorList>
            <person name="Petersen C."/>
            <person name="Sorensen T."/>
            <person name="Nielsen M.R."/>
            <person name="Sondergaard T.E."/>
            <person name="Sorensen J.L."/>
            <person name="Fitzpatrick D.A."/>
            <person name="Frisvad J.C."/>
            <person name="Nielsen K.L."/>
        </authorList>
    </citation>
    <scope>NUCLEOTIDE SEQUENCE</scope>
    <source>
        <strain evidence="21">IBT 34128</strain>
    </source>
</reference>
<name>A0A9W9F1J3_9EURO</name>
<dbReference type="InterPro" id="IPR043519">
    <property type="entry name" value="NT_sf"/>
</dbReference>
<reference evidence="21" key="1">
    <citation type="submission" date="2022-11" db="EMBL/GenBank/DDBJ databases">
        <authorList>
            <person name="Petersen C."/>
        </authorList>
    </citation>
    <scope>NUCLEOTIDE SEQUENCE</scope>
    <source>
        <strain evidence="21">IBT 34128</strain>
    </source>
</reference>
<evidence type="ECO:0000259" key="20">
    <source>
        <dbReference type="PROSITE" id="PS50172"/>
    </source>
</evidence>
<evidence type="ECO:0000256" key="1">
    <source>
        <dbReference type="ARBA" id="ARBA00001936"/>
    </source>
</evidence>
<dbReference type="InterPro" id="IPR002008">
    <property type="entry name" value="DNA_pol_X_beta-like"/>
</dbReference>
<dbReference type="InterPro" id="IPR037160">
    <property type="entry name" value="DNA_Pol_thumb_sf"/>
</dbReference>
<evidence type="ECO:0000256" key="3">
    <source>
        <dbReference type="ARBA" id="ARBA00008323"/>
    </source>
</evidence>
<dbReference type="GeneID" id="81396420"/>
<evidence type="ECO:0000256" key="6">
    <source>
        <dbReference type="ARBA" id="ARBA00022634"/>
    </source>
</evidence>
<protein>
    <recommendedName>
        <fullName evidence="5">DNA polymerase lambda</fullName>
        <ecNumber evidence="4">2.7.7.7</ecNumber>
    </recommendedName>
</protein>
<dbReference type="PROSITE" id="PS50172">
    <property type="entry name" value="BRCT"/>
    <property type="match status" value="1"/>
</dbReference>
<dbReference type="Gene3D" id="3.40.50.10190">
    <property type="entry name" value="BRCT domain"/>
    <property type="match status" value="1"/>
</dbReference>
<feature type="active site" description="Nucleophile; Schiff-base intermediate with DNA; for 5'-dRP lyase activity" evidence="18">
    <location>
        <position position="439"/>
    </location>
</feature>
<dbReference type="RefSeq" id="XP_056510051.1">
    <property type="nucleotide sequence ID" value="XM_056657251.1"/>
</dbReference>
<feature type="region of interest" description="Disordered" evidence="19">
    <location>
        <begin position="326"/>
        <end position="349"/>
    </location>
</feature>
<feature type="compositionally biased region" description="Low complexity" evidence="19">
    <location>
        <begin position="43"/>
        <end position="58"/>
    </location>
</feature>
<dbReference type="GO" id="GO:0003887">
    <property type="term" value="F:DNA-directed DNA polymerase activity"/>
    <property type="evidence" value="ECO:0007669"/>
    <property type="project" value="UniProtKB-KW"/>
</dbReference>
<feature type="compositionally biased region" description="Low complexity" evidence="19">
    <location>
        <begin position="242"/>
        <end position="252"/>
    </location>
</feature>
<dbReference type="SUPFAM" id="SSF47802">
    <property type="entry name" value="DNA polymerase beta, N-terminal domain-like"/>
    <property type="match status" value="1"/>
</dbReference>
<comment type="catalytic activity">
    <reaction evidence="17">
        <text>DNA(n) + a 2'-deoxyribonucleoside 5'-triphosphate = DNA(n+1) + diphosphate</text>
        <dbReference type="Rhea" id="RHEA:22508"/>
        <dbReference type="Rhea" id="RHEA-COMP:17339"/>
        <dbReference type="Rhea" id="RHEA-COMP:17340"/>
        <dbReference type="ChEBI" id="CHEBI:33019"/>
        <dbReference type="ChEBI" id="CHEBI:61560"/>
        <dbReference type="ChEBI" id="CHEBI:173112"/>
        <dbReference type="EC" id="2.7.7.7"/>
    </reaction>
</comment>
<dbReference type="GO" id="GO:0006303">
    <property type="term" value="P:double-strand break repair via nonhomologous end joining"/>
    <property type="evidence" value="ECO:0007669"/>
    <property type="project" value="TreeGrafter"/>
</dbReference>
<keyword evidence="16" id="KW-0539">Nucleus</keyword>
<gene>
    <name evidence="21" type="ORF">NUU61_006724</name>
</gene>
<dbReference type="PANTHER" id="PTHR11276:SF28">
    <property type="entry name" value="DNA POLYMERASE LAMBDA"/>
    <property type="match status" value="1"/>
</dbReference>